<name>A0A9Q1BQW1_HOLLE</name>
<evidence type="ECO:0000313" key="3">
    <source>
        <dbReference type="Proteomes" id="UP001152320"/>
    </source>
</evidence>
<accession>A0A9Q1BQW1</accession>
<dbReference type="AlphaFoldDB" id="A0A9Q1BQW1"/>
<protein>
    <submittedName>
        <fullName evidence="2">Uncharacterized protein</fullName>
    </submittedName>
</protein>
<keyword evidence="3" id="KW-1185">Reference proteome</keyword>
<gene>
    <name evidence="2" type="ORF">HOLleu_27605</name>
</gene>
<evidence type="ECO:0000256" key="1">
    <source>
        <dbReference type="SAM" id="Phobius"/>
    </source>
</evidence>
<reference evidence="2" key="1">
    <citation type="submission" date="2021-10" db="EMBL/GenBank/DDBJ databases">
        <title>Tropical sea cucumber genome reveals ecological adaptation and Cuvierian tubules defense mechanism.</title>
        <authorList>
            <person name="Chen T."/>
        </authorList>
    </citation>
    <scope>NUCLEOTIDE SEQUENCE</scope>
    <source>
        <strain evidence="2">Nanhai2018</strain>
        <tissue evidence="2">Muscle</tissue>
    </source>
</reference>
<evidence type="ECO:0000313" key="2">
    <source>
        <dbReference type="EMBL" id="KAJ8031014.1"/>
    </source>
</evidence>
<feature type="transmembrane region" description="Helical" evidence="1">
    <location>
        <begin position="59"/>
        <end position="77"/>
    </location>
</feature>
<keyword evidence="1" id="KW-0812">Transmembrane</keyword>
<sequence>MPEKLISFSAVPPKEYAYVSCVFDGIFQLLRREWSTAYIHSNFFSLSPLPCIHERTHELFPSFSLFISLCLLIFLFPPFLFPFPSYVLSLSSISLYFPLFLSP</sequence>
<keyword evidence="1" id="KW-0472">Membrane</keyword>
<keyword evidence="1" id="KW-1133">Transmembrane helix</keyword>
<comment type="caution">
    <text evidence="2">The sequence shown here is derived from an EMBL/GenBank/DDBJ whole genome shotgun (WGS) entry which is preliminary data.</text>
</comment>
<proteinExistence type="predicted"/>
<dbReference type="EMBL" id="JAIZAY010000013">
    <property type="protein sequence ID" value="KAJ8031014.1"/>
    <property type="molecule type" value="Genomic_DNA"/>
</dbReference>
<dbReference type="Proteomes" id="UP001152320">
    <property type="component" value="Chromosome 13"/>
</dbReference>
<organism evidence="2 3">
    <name type="scientific">Holothuria leucospilota</name>
    <name type="common">Black long sea cucumber</name>
    <name type="synonym">Mertensiothuria leucospilota</name>
    <dbReference type="NCBI Taxonomy" id="206669"/>
    <lineage>
        <taxon>Eukaryota</taxon>
        <taxon>Metazoa</taxon>
        <taxon>Echinodermata</taxon>
        <taxon>Eleutherozoa</taxon>
        <taxon>Echinozoa</taxon>
        <taxon>Holothuroidea</taxon>
        <taxon>Aspidochirotacea</taxon>
        <taxon>Aspidochirotida</taxon>
        <taxon>Holothuriidae</taxon>
        <taxon>Holothuria</taxon>
    </lineage>
</organism>